<dbReference type="Gene3D" id="2.60.120.10">
    <property type="entry name" value="Jelly Rolls"/>
    <property type="match status" value="1"/>
</dbReference>
<dbReference type="InterPro" id="IPR027565">
    <property type="entry name" value="Cupin_WbuC"/>
</dbReference>
<proteinExistence type="predicted"/>
<dbReference type="InterPro" id="IPR046058">
    <property type="entry name" value="WbuC_cupin"/>
</dbReference>
<dbReference type="GO" id="GO:0016853">
    <property type="term" value="F:isomerase activity"/>
    <property type="evidence" value="ECO:0007669"/>
    <property type="project" value="UniProtKB-KW"/>
</dbReference>
<evidence type="ECO:0000259" key="1">
    <source>
        <dbReference type="Pfam" id="PF19480"/>
    </source>
</evidence>
<gene>
    <name evidence="2" type="ORF">ACCAA_330015</name>
</gene>
<reference evidence="2 3" key="1">
    <citation type="submission" date="2016-06" db="EMBL/GenBank/DDBJ databases">
        <authorList>
            <person name="Kjaerup R.B."/>
            <person name="Dalgaard T.S."/>
            <person name="Juul-Madsen H.R."/>
        </authorList>
    </citation>
    <scope>NUCLEOTIDE SEQUENCE [LARGE SCALE GENOMIC DNA]</scope>
    <source>
        <strain evidence="2">3</strain>
    </source>
</reference>
<dbReference type="EMBL" id="FLQX01000109">
    <property type="protein sequence ID" value="SBT06416.1"/>
    <property type="molecule type" value="Genomic_DNA"/>
</dbReference>
<keyword evidence="3" id="KW-1185">Reference proteome</keyword>
<dbReference type="AlphaFoldDB" id="A0A1A8XP53"/>
<dbReference type="CDD" id="cd07005">
    <property type="entry name" value="cupin_WbuC-like"/>
    <property type="match status" value="1"/>
</dbReference>
<feature type="domain" description="Cupin fold metalloprotein WbuC cupin" evidence="1">
    <location>
        <begin position="19"/>
        <end position="102"/>
    </location>
</feature>
<dbReference type="Pfam" id="PF19480">
    <property type="entry name" value="DUF6016"/>
    <property type="match status" value="1"/>
</dbReference>
<dbReference type="InterPro" id="IPR011051">
    <property type="entry name" value="RmlC_Cupin_sf"/>
</dbReference>
<dbReference type="SUPFAM" id="SSF51182">
    <property type="entry name" value="RmlC-like cupins"/>
    <property type="match status" value="1"/>
</dbReference>
<accession>A0A1A8XP53</accession>
<dbReference type="STRING" id="1860102.ACCAA_330015"/>
<dbReference type="NCBIfam" id="TIGR04366">
    <property type="entry name" value="cupin_WbuC"/>
    <property type="match status" value="1"/>
</dbReference>
<keyword evidence="2" id="KW-0413">Isomerase</keyword>
<evidence type="ECO:0000313" key="2">
    <source>
        <dbReference type="EMBL" id="SBT06416.1"/>
    </source>
</evidence>
<protein>
    <submittedName>
        <fullName evidence="2">Mannose-6-phosphate isomerase</fullName>
    </submittedName>
</protein>
<name>A0A1A8XP53_9PROT</name>
<evidence type="ECO:0000313" key="3">
    <source>
        <dbReference type="Proteomes" id="UP000199169"/>
    </source>
</evidence>
<dbReference type="Proteomes" id="UP000199169">
    <property type="component" value="Unassembled WGS sequence"/>
</dbReference>
<sequence length="172" mass="18419">MTELTAMSAMTTTPTPVLIDRELLDAVGSEAKGSPRRRKNHNFHAEDAAIAHRLLNAIEPGSYLMPHRHLDAHKDETIIVLRGRLGVVFFDDSGQVQQAVILAPAGAVCGVDIPHGVYHTVLALETGTVMFEAKAGPYLPLGASERAPWAPAEDEAEAAAYAQSLSELCAKI</sequence>
<dbReference type="InterPro" id="IPR014710">
    <property type="entry name" value="RmlC-like_jellyroll"/>
</dbReference>
<dbReference type="RefSeq" id="WP_245754530.1">
    <property type="nucleotide sequence ID" value="NZ_FLQX01000109.1"/>
</dbReference>
<organism evidence="2 3">
    <name type="scientific">Candidatus Accumulibacter aalborgensis</name>
    <dbReference type="NCBI Taxonomy" id="1860102"/>
    <lineage>
        <taxon>Bacteria</taxon>
        <taxon>Pseudomonadati</taxon>
        <taxon>Pseudomonadota</taxon>
        <taxon>Betaproteobacteria</taxon>
        <taxon>Candidatus Accumulibacter</taxon>
    </lineage>
</organism>